<dbReference type="SUPFAM" id="SSF69618">
    <property type="entry name" value="HemD-like"/>
    <property type="match status" value="1"/>
</dbReference>
<proteinExistence type="inferred from homology"/>
<organism evidence="11 12">
    <name type="scientific">Halobacillus kuroshimensis</name>
    <dbReference type="NCBI Taxonomy" id="302481"/>
    <lineage>
        <taxon>Bacteria</taxon>
        <taxon>Bacillati</taxon>
        <taxon>Bacillota</taxon>
        <taxon>Bacilli</taxon>
        <taxon>Bacillales</taxon>
        <taxon>Bacillaceae</taxon>
        <taxon>Halobacillus</taxon>
    </lineage>
</organism>
<evidence type="ECO:0000256" key="2">
    <source>
        <dbReference type="ARBA" id="ARBA00008133"/>
    </source>
</evidence>
<evidence type="ECO:0000256" key="3">
    <source>
        <dbReference type="ARBA" id="ARBA00013109"/>
    </source>
</evidence>
<dbReference type="InterPro" id="IPR036108">
    <property type="entry name" value="4pyrrol_syn_uPrphyn_synt_sf"/>
</dbReference>
<dbReference type="InterPro" id="IPR039793">
    <property type="entry name" value="UROS/Hem4"/>
</dbReference>
<gene>
    <name evidence="11" type="ORF">JF544_16135</name>
</gene>
<comment type="pathway">
    <text evidence="1 9">Porphyrin-containing compound metabolism; protoporphyrin-IX biosynthesis; coproporphyrinogen-III from 5-aminolevulinate: step 3/4.</text>
</comment>
<evidence type="ECO:0000256" key="1">
    <source>
        <dbReference type="ARBA" id="ARBA00004772"/>
    </source>
</evidence>
<reference evidence="11 12" key="1">
    <citation type="submission" date="2020-12" db="EMBL/GenBank/DDBJ databases">
        <title>Oil enriched cultivation method for isolating marine PHA-producing bacteria.</title>
        <authorList>
            <person name="Zheng W."/>
            <person name="Yu S."/>
            <person name="Huang Y."/>
        </authorList>
    </citation>
    <scope>NUCLEOTIDE SEQUENCE [LARGE SCALE GENOMIC DNA]</scope>
    <source>
        <strain evidence="11 12">SY-2-6</strain>
    </source>
</reference>
<dbReference type="InterPro" id="IPR003754">
    <property type="entry name" value="4pyrrol_synth_uPrphyn_synth"/>
</dbReference>
<evidence type="ECO:0000256" key="9">
    <source>
        <dbReference type="RuleBase" id="RU366031"/>
    </source>
</evidence>
<evidence type="ECO:0000256" key="7">
    <source>
        <dbReference type="ARBA" id="ARBA00040167"/>
    </source>
</evidence>
<keyword evidence="12" id="KW-1185">Reference proteome</keyword>
<dbReference type="Pfam" id="PF02602">
    <property type="entry name" value="HEM4"/>
    <property type="match status" value="1"/>
</dbReference>
<dbReference type="PANTHER" id="PTHR38042">
    <property type="entry name" value="UROPORPHYRINOGEN-III SYNTHASE, CHLOROPLASTIC"/>
    <property type="match status" value="1"/>
</dbReference>
<dbReference type="EC" id="4.2.1.75" evidence="3 9"/>
<evidence type="ECO:0000256" key="4">
    <source>
        <dbReference type="ARBA" id="ARBA00023239"/>
    </source>
</evidence>
<accession>A0ABS3DZK7</accession>
<comment type="similarity">
    <text evidence="2 9">Belongs to the uroporphyrinogen-III synthase family.</text>
</comment>
<evidence type="ECO:0000256" key="8">
    <source>
        <dbReference type="ARBA" id="ARBA00048617"/>
    </source>
</evidence>
<evidence type="ECO:0000313" key="12">
    <source>
        <dbReference type="Proteomes" id="UP000663970"/>
    </source>
</evidence>
<dbReference type="RefSeq" id="WP_206935363.1">
    <property type="nucleotide sequence ID" value="NZ_JAEKJY010000005.1"/>
</dbReference>
<dbReference type="Proteomes" id="UP000663970">
    <property type="component" value="Unassembled WGS sequence"/>
</dbReference>
<dbReference type="EMBL" id="JAEKJY010000005">
    <property type="protein sequence ID" value="MBN8236790.1"/>
    <property type="molecule type" value="Genomic_DNA"/>
</dbReference>
<comment type="function">
    <text evidence="6 9">Catalyzes cyclization of the linear tetrapyrrole, hydroxymethylbilane, to the macrocyclic uroporphyrinogen III.</text>
</comment>
<dbReference type="Gene3D" id="3.40.50.10090">
    <property type="match status" value="2"/>
</dbReference>
<dbReference type="PANTHER" id="PTHR38042:SF1">
    <property type="entry name" value="UROPORPHYRINOGEN-III SYNTHASE, CHLOROPLASTIC"/>
    <property type="match status" value="1"/>
</dbReference>
<dbReference type="CDD" id="cd06578">
    <property type="entry name" value="HemD"/>
    <property type="match status" value="1"/>
</dbReference>
<evidence type="ECO:0000313" key="11">
    <source>
        <dbReference type="EMBL" id="MBN8236790.1"/>
    </source>
</evidence>
<evidence type="ECO:0000259" key="10">
    <source>
        <dbReference type="Pfam" id="PF02602"/>
    </source>
</evidence>
<comment type="caution">
    <text evidence="11">The sequence shown here is derived from an EMBL/GenBank/DDBJ whole genome shotgun (WGS) entry which is preliminary data.</text>
</comment>
<feature type="domain" description="Tetrapyrrole biosynthesis uroporphyrinogen III synthase" evidence="10">
    <location>
        <begin position="22"/>
        <end position="246"/>
    </location>
</feature>
<keyword evidence="4 9" id="KW-0456">Lyase</keyword>
<evidence type="ECO:0000256" key="6">
    <source>
        <dbReference type="ARBA" id="ARBA00037589"/>
    </source>
</evidence>
<name>A0ABS3DZK7_9BACI</name>
<keyword evidence="5 9" id="KW-0627">Porphyrin biosynthesis</keyword>
<comment type="catalytic activity">
    <reaction evidence="8 9">
        <text>hydroxymethylbilane = uroporphyrinogen III + H2O</text>
        <dbReference type="Rhea" id="RHEA:18965"/>
        <dbReference type="ChEBI" id="CHEBI:15377"/>
        <dbReference type="ChEBI" id="CHEBI:57308"/>
        <dbReference type="ChEBI" id="CHEBI:57845"/>
        <dbReference type="EC" id="4.2.1.75"/>
    </reaction>
</comment>
<evidence type="ECO:0000256" key="5">
    <source>
        <dbReference type="ARBA" id="ARBA00023244"/>
    </source>
</evidence>
<sequence length="258" mass="29614">MDAPLQGKNILITRGRSQAAPLKERIEEAGGVPRHTPLLAFQLNDQQKNEHIEDELHEFSWIFLTSSNAVKFFFKWLHRYGLVLPDQVRMAVIGTKTDRALQRYGRKADFLPASFQAAKMEEEFFQMYPDPGKLLYIRGNRSRDVLPEAFRKRGVFFKSLTVYDTLLLTSNQKKITSWLENGDLDALTFTSPSTIQAFRAVTKGSRESGLSLPCFCIGPTTARKAEAEGFTCVFTPPQYTIEHMVEQMVFYFKNERNR</sequence>
<protein>
    <recommendedName>
        <fullName evidence="7 9">Uroporphyrinogen-III synthase</fullName>
        <ecNumber evidence="3 9">4.2.1.75</ecNumber>
    </recommendedName>
</protein>